<dbReference type="Proteomes" id="UP000308600">
    <property type="component" value="Unassembled WGS sequence"/>
</dbReference>
<name>A0ACD3BDV6_9AGAR</name>
<sequence>MALFDVPGWTVQATPVAEQSNRLSKKRKRPSLDTEKVQPTEINLDKLVKKLKGGANRDGAKGSADSSNVPGTSKCMKRERKKERDLEERKQIISLPKPLKRHDRTSTSPQSTKRLETKHERKESSSSYNSILGRKSAEVAGSGLTALQQGMKQSLDGARFRIINENLYKSSSQAAHQLMRSDPKVFDEYHVGFRHQVQSWPTNPVEHYIAQLSNRPPKTLVADLGCGDAALSKALVPKGLMVMGFDLVSDSAYVVEADICHRLPLPGSEGSEDEKSFGEGQIVDVVVCALSLMGTNWPNCLREAWRVLVPNGELKIAEVTSRFTDIEDFQSLVTSIGFKLSSMDKTNTHFTLFEFRKVSRKCKSAKEWAKIGSKGSLLKPCEYKRR</sequence>
<evidence type="ECO:0000313" key="2">
    <source>
        <dbReference type="Proteomes" id="UP000308600"/>
    </source>
</evidence>
<reference evidence="1 2" key="1">
    <citation type="journal article" date="2019" name="Nat. Ecol. Evol.">
        <title>Megaphylogeny resolves global patterns of mushroom evolution.</title>
        <authorList>
            <person name="Varga T."/>
            <person name="Krizsan K."/>
            <person name="Foldi C."/>
            <person name="Dima B."/>
            <person name="Sanchez-Garcia M."/>
            <person name="Sanchez-Ramirez S."/>
            <person name="Szollosi G.J."/>
            <person name="Szarkandi J.G."/>
            <person name="Papp V."/>
            <person name="Albert L."/>
            <person name="Andreopoulos W."/>
            <person name="Angelini C."/>
            <person name="Antonin V."/>
            <person name="Barry K.W."/>
            <person name="Bougher N.L."/>
            <person name="Buchanan P."/>
            <person name="Buyck B."/>
            <person name="Bense V."/>
            <person name="Catcheside P."/>
            <person name="Chovatia M."/>
            <person name="Cooper J."/>
            <person name="Damon W."/>
            <person name="Desjardin D."/>
            <person name="Finy P."/>
            <person name="Geml J."/>
            <person name="Haridas S."/>
            <person name="Hughes K."/>
            <person name="Justo A."/>
            <person name="Karasinski D."/>
            <person name="Kautmanova I."/>
            <person name="Kiss B."/>
            <person name="Kocsube S."/>
            <person name="Kotiranta H."/>
            <person name="LaButti K.M."/>
            <person name="Lechner B.E."/>
            <person name="Liimatainen K."/>
            <person name="Lipzen A."/>
            <person name="Lukacs Z."/>
            <person name="Mihaltcheva S."/>
            <person name="Morgado L.N."/>
            <person name="Niskanen T."/>
            <person name="Noordeloos M.E."/>
            <person name="Ohm R.A."/>
            <person name="Ortiz-Santana B."/>
            <person name="Ovrebo C."/>
            <person name="Racz N."/>
            <person name="Riley R."/>
            <person name="Savchenko A."/>
            <person name="Shiryaev A."/>
            <person name="Soop K."/>
            <person name="Spirin V."/>
            <person name="Szebenyi C."/>
            <person name="Tomsovsky M."/>
            <person name="Tulloss R.E."/>
            <person name="Uehling J."/>
            <person name="Grigoriev I.V."/>
            <person name="Vagvolgyi C."/>
            <person name="Papp T."/>
            <person name="Martin F.M."/>
            <person name="Miettinen O."/>
            <person name="Hibbett D.S."/>
            <person name="Nagy L.G."/>
        </authorList>
    </citation>
    <scope>NUCLEOTIDE SEQUENCE [LARGE SCALE GENOMIC DNA]</scope>
    <source>
        <strain evidence="1 2">NL-1719</strain>
    </source>
</reference>
<protein>
    <submittedName>
        <fullName evidence="1">Uncharacterized protein</fullName>
    </submittedName>
</protein>
<dbReference type="EMBL" id="ML208261">
    <property type="protein sequence ID" value="TFK76040.1"/>
    <property type="molecule type" value="Genomic_DNA"/>
</dbReference>
<proteinExistence type="predicted"/>
<keyword evidence="2" id="KW-1185">Reference proteome</keyword>
<evidence type="ECO:0000313" key="1">
    <source>
        <dbReference type="EMBL" id="TFK76040.1"/>
    </source>
</evidence>
<accession>A0ACD3BDV6</accession>
<organism evidence="1 2">
    <name type="scientific">Pluteus cervinus</name>
    <dbReference type="NCBI Taxonomy" id="181527"/>
    <lineage>
        <taxon>Eukaryota</taxon>
        <taxon>Fungi</taxon>
        <taxon>Dikarya</taxon>
        <taxon>Basidiomycota</taxon>
        <taxon>Agaricomycotina</taxon>
        <taxon>Agaricomycetes</taxon>
        <taxon>Agaricomycetidae</taxon>
        <taxon>Agaricales</taxon>
        <taxon>Pluteineae</taxon>
        <taxon>Pluteaceae</taxon>
        <taxon>Pluteus</taxon>
    </lineage>
</organism>
<gene>
    <name evidence="1" type="ORF">BDN72DRAFT_930669</name>
</gene>